<dbReference type="EMBL" id="JACXIY010000034">
    <property type="protein sequence ID" value="MBD2871695.1"/>
    <property type="molecule type" value="Genomic_DNA"/>
</dbReference>
<keyword evidence="3" id="KW-1185">Reference proteome</keyword>
<dbReference type="GO" id="GO:0046677">
    <property type="term" value="P:response to antibiotic"/>
    <property type="evidence" value="ECO:0007669"/>
    <property type="project" value="UniProtKB-KW"/>
</dbReference>
<keyword evidence="1" id="KW-0046">Antibiotic resistance</keyword>
<dbReference type="RefSeq" id="WP_190865720.1">
    <property type="nucleotide sequence ID" value="NZ_JACXIY010000034.1"/>
</dbReference>
<gene>
    <name evidence="2" type="ORF">IDH41_24195</name>
</gene>
<evidence type="ECO:0000313" key="2">
    <source>
        <dbReference type="EMBL" id="MBD2871695.1"/>
    </source>
</evidence>
<evidence type="ECO:0000313" key="3">
    <source>
        <dbReference type="Proteomes" id="UP000632125"/>
    </source>
</evidence>
<dbReference type="Proteomes" id="UP000632125">
    <property type="component" value="Unassembled WGS sequence"/>
</dbReference>
<organism evidence="2 3">
    <name type="scientific">Paenibacillus arenilitoris</name>
    <dbReference type="NCBI Taxonomy" id="2772299"/>
    <lineage>
        <taxon>Bacteria</taxon>
        <taxon>Bacillati</taxon>
        <taxon>Bacillota</taxon>
        <taxon>Bacilli</taxon>
        <taxon>Bacillales</taxon>
        <taxon>Paenibacillaceae</taxon>
        <taxon>Paenibacillus</taxon>
    </lineage>
</organism>
<evidence type="ECO:0000256" key="1">
    <source>
        <dbReference type="ARBA" id="ARBA00023251"/>
    </source>
</evidence>
<name>A0A927CQK6_9BACL</name>
<reference evidence="2" key="1">
    <citation type="submission" date="2020-09" db="EMBL/GenBank/DDBJ databases">
        <title>A novel bacterium of genus Paenibacillus, isolated from South China Sea.</title>
        <authorList>
            <person name="Huang H."/>
            <person name="Mo K."/>
            <person name="Hu Y."/>
        </authorList>
    </citation>
    <scope>NUCLEOTIDE SEQUENCE</scope>
    <source>
        <strain evidence="2">IB182493</strain>
    </source>
</reference>
<dbReference type="Gene3D" id="3.10.180.10">
    <property type="entry name" value="2,3-Dihydroxybiphenyl 1,2-Dioxygenase, domain 1"/>
    <property type="match status" value="1"/>
</dbReference>
<proteinExistence type="predicted"/>
<dbReference type="InterPro" id="IPR029068">
    <property type="entry name" value="Glyas_Bleomycin-R_OHBP_Dase"/>
</dbReference>
<protein>
    <submittedName>
        <fullName evidence="2">VOC family protein</fullName>
    </submittedName>
</protein>
<comment type="caution">
    <text evidence="2">The sequence shown here is derived from an EMBL/GenBank/DDBJ whole genome shotgun (WGS) entry which is preliminary data.</text>
</comment>
<accession>A0A927CQK6</accession>
<dbReference type="SUPFAM" id="SSF54593">
    <property type="entry name" value="Glyoxalase/Bleomycin resistance protein/Dihydroxybiphenyl dioxygenase"/>
    <property type="match status" value="1"/>
</dbReference>
<dbReference type="AlphaFoldDB" id="A0A927CQK6"/>
<sequence length="242" mass="27752">MSAESFETAIPILPSRSIDEQLDFYQALGFEVTYRQAKPNLYACVRHRIVELHFFVLKQLDPANSYSMCYVHVPDVDAVYKEFSENLKKKYRKVLTKGLPRISKPSDLMEDRRFNLIDPAGNRLLIGTKHTAIKLIVEETSKFASAFETSYRLMYAKDEPADAAKVLDHVLPKAEEASATLRYRAYVLRADIAVSMEEWAIAGTYVQEANRMTLSDTELGEVAEQFEKVKELRDAIERKERS</sequence>
<dbReference type="InterPro" id="IPR000335">
    <property type="entry name" value="Bleomycin-R"/>
</dbReference>
<dbReference type="CDD" id="cd08349">
    <property type="entry name" value="BLMA_like"/>
    <property type="match status" value="1"/>
</dbReference>